<evidence type="ECO:0008006" key="3">
    <source>
        <dbReference type="Google" id="ProtNLM"/>
    </source>
</evidence>
<sequence>MTLAASLLAACTLGHVETRDEGSQRIEAIIGRAESEEPIPEGLAFTPDTAAPPIRTLALNQSPEPHPSVEAGTGLPWVPYSNAPLLGLCTSATRGAAWFSPAPPACVLSPGAVRFHIAPRPGGSIPGLLP</sequence>
<name>A0ABX7N6Y4_9BACT</name>
<evidence type="ECO:0000313" key="1">
    <source>
        <dbReference type="EMBL" id="QSQ14490.1"/>
    </source>
</evidence>
<protein>
    <recommendedName>
        <fullName evidence="3">Lipoprotein</fullName>
    </recommendedName>
</protein>
<keyword evidence="2" id="KW-1185">Reference proteome</keyword>
<organism evidence="1 2">
    <name type="scientific">Myxococcus landrumensis</name>
    <dbReference type="NCBI Taxonomy" id="2813577"/>
    <lineage>
        <taxon>Bacteria</taxon>
        <taxon>Pseudomonadati</taxon>
        <taxon>Myxococcota</taxon>
        <taxon>Myxococcia</taxon>
        <taxon>Myxococcales</taxon>
        <taxon>Cystobacterineae</taxon>
        <taxon>Myxococcaceae</taxon>
        <taxon>Myxococcus</taxon>
    </lineage>
</organism>
<dbReference type="RefSeq" id="WP_206716265.1">
    <property type="nucleotide sequence ID" value="NZ_CP071091.1"/>
</dbReference>
<dbReference type="EMBL" id="CP071091">
    <property type="protein sequence ID" value="QSQ14490.1"/>
    <property type="molecule type" value="Genomic_DNA"/>
</dbReference>
<dbReference type="Proteomes" id="UP000663090">
    <property type="component" value="Chromosome"/>
</dbReference>
<evidence type="ECO:0000313" key="2">
    <source>
        <dbReference type="Proteomes" id="UP000663090"/>
    </source>
</evidence>
<proteinExistence type="predicted"/>
<gene>
    <name evidence="1" type="ORF">JY572_40410</name>
</gene>
<accession>A0ABX7N6Y4</accession>
<reference evidence="1 2" key="1">
    <citation type="submission" date="2021-02" db="EMBL/GenBank/DDBJ databases">
        <title>De Novo genome assembly of isolated myxobacteria.</title>
        <authorList>
            <person name="Stevens D.C."/>
        </authorList>
    </citation>
    <scope>NUCLEOTIDE SEQUENCE [LARGE SCALE GENOMIC DNA]</scope>
    <source>
        <strain evidence="1 2">SCHIC003</strain>
    </source>
</reference>